<dbReference type="PROSITE" id="PS00107">
    <property type="entry name" value="PROTEIN_KINASE_ATP"/>
    <property type="match status" value="1"/>
</dbReference>
<evidence type="ECO:0000256" key="3">
    <source>
        <dbReference type="ARBA" id="ARBA00022679"/>
    </source>
</evidence>
<accession>A0A8C8A605</accession>
<evidence type="ECO:0000256" key="5">
    <source>
        <dbReference type="ARBA" id="ARBA00022777"/>
    </source>
</evidence>
<dbReference type="AlphaFoldDB" id="A0A8C8A605"/>
<evidence type="ECO:0000259" key="11">
    <source>
        <dbReference type="PROSITE" id="PS50011"/>
    </source>
</evidence>
<evidence type="ECO:0000256" key="1">
    <source>
        <dbReference type="ARBA" id="ARBA00012513"/>
    </source>
</evidence>
<evidence type="ECO:0000256" key="10">
    <source>
        <dbReference type="RuleBase" id="RU000304"/>
    </source>
</evidence>
<dbReference type="GO" id="GO:0005524">
    <property type="term" value="F:ATP binding"/>
    <property type="evidence" value="ECO:0007669"/>
    <property type="project" value="UniProtKB-UniRule"/>
</dbReference>
<dbReference type="InterPro" id="IPR008271">
    <property type="entry name" value="Ser/Thr_kinase_AS"/>
</dbReference>
<evidence type="ECO:0000256" key="8">
    <source>
        <dbReference type="ARBA" id="ARBA00048679"/>
    </source>
</evidence>
<reference evidence="12" key="1">
    <citation type="submission" date="2025-08" db="UniProtKB">
        <authorList>
            <consortium name="Ensembl"/>
        </authorList>
    </citation>
    <scope>IDENTIFICATION</scope>
</reference>
<dbReference type="PANTHER" id="PTHR24346">
    <property type="entry name" value="MAP/MICROTUBULE AFFINITY-REGULATING KINASE"/>
    <property type="match status" value="1"/>
</dbReference>
<proteinExistence type="inferred from homology"/>
<feature type="domain" description="Protein kinase" evidence="11">
    <location>
        <begin position="15"/>
        <end position="264"/>
    </location>
</feature>
<keyword evidence="3" id="KW-0808">Transferase</keyword>
<keyword evidence="13" id="KW-1185">Reference proteome</keyword>
<dbReference type="GO" id="GO:0004674">
    <property type="term" value="F:protein serine/threonine kinase activity"/>
    <property type="evidence" value="ECO:0007669"/>
    <property type="project" value="UniProtKB-KW"/>
</dbReference>
<organism evidence="12 13">
    <name type="scientific">Otus sunia</name>
    <name type="common">Oriental scops-owl</name>
    <dbReference type="NCBI Taxonomy" id="257818"/>
    <lineage>
        <taxon>Eukaryota</taxon>
        <taxon>Metazoa</taxon>
        <taxon>Chordata</taxon>
        <taxon>Craniata</taxon>
        <taxon>Vertebrata</taxon>
        <taxon>Euteleostomi</taxon>
        <taxon>Archelosauria</taxon>
        <taxon>Archosauria</taxon>
        <taxon>Dinosauria</taxon>
        <taxon>Saurischia</taxon>
        <taxon>Theropoda</taxon>
        <taxon>Coelurosauria</taxon>
        <taxon>Aves</taxon>
        <taxon>Neognathae</taxon>
        <taxon>Neoaves</taxon>
        <taxon>Telluraves</taxon>
        <taxon>Strigiformes</taxon>
        <taxon>Strigidae</taxon>
        <taxon>Otus</taxon>
    </lineage>
</organism>
<evidence type="ECO:0000313" key="12">
    <source>
        <dbReference type="Ensembl" id="ENSOSUP00000000911.1"/>
    </source>
</evidence>
<comment type="catalytic activity">
    <reaction evidence="7">
        <text>L-threonyl-[protein] + ATP = O-phospho-L-threonyl-[protein] + ADP + H(+)</text>
        <dbReference type="Rhea" id="RHEA:46608"/>
        <dbReference type="Rhea" id="RHEA-COMP:11060"/>
        <dbReference type="Rhea" id="RHEA-COMP:11605"/>
        <dbReference type="ChEBI" id="CHEBI:15378"/>
        <dbReference type="ChEBI" id="CHEBI:30013"/>
        <dbReference type="ChEBI" id="CHEBI:30616"/>
        <dbReference type="ChEBI" id="CHEBI:61977"/>
        <dbReference type="ChEBI" id="CHEBI:456216"/>
        <dbReference type="EC" id="2.7.11.1"/>
    </reaction>
</comment>
<dbReference type="SUPFAM" id="SSF56112">
    <property type="entry name" value="Protein kinase-like (PK-like)"/>
    <property type="match status" value="1"/>
</dbReference>
<evidence type="ECO:0000256" key="9">
    <source>
        <dbReference type="PROSITE-ProRule" id="PRU10141"/>
    </source>
</evidence>
<dbReference type="SMART" id="SM00220">
    <property type="entry name" value="S_TKc"/>
    <property type="match status" value="1"/>
</dbReference>
<dbReference type="GO" id="GO:0046872">
    <property type="term" value="F:metal ion binding"/>
    <property type="evidence" value="ECO:0007669"/>
    <property type="project" value="UniProtKB-KW"/>
</dbReference>
<keyword evidence="4 9" id="KW-0547">Nucleotide-binding</keyword>
<dbReference type="GO" id="GO:0035556">
    <property type="term" value="P:intracellular signal transduction"/>
    <property type="evidence" value="ECO:0007669"/>
    <property type="project" value="TreeGrafter"/>
</dbReference>
<dbReference type="PANTHER" id="PTHR24346:SF44">
    <property type="entry name" value="SET DOMAIN CONTAINING 6"/>
    <property type="match status" value="1"/>
</dbReference>
<comment type="similarity">
    <text evidence="10">Belongs to the protein kinase superfamily.</text>
</comment>
<comment type="catalytic activity">
    <reaction evidence="8">
        <text>L-seryl-[protein] + ATP = O-phospho-L-seryl-[protein] + ADP + H(+)</text>
        <dbReference type="Rhea" id="RHEA:17989"/>
        <dbReference type="Rhea" id="RHEA-COMP:9863"/>
        <dbReference type="Rhea" id="RHEA-COMP:11604"/>
        <dbReference type="ChEBI" id="CHEBI:15378"/>
        <dbReference type="ChEBI" id="CHEBI:29999"/>
        <dbReference type="ChEBI" id="CHEBI:30616"/>
        <dbReference type="ChEBI" id="CHEBI:83421"/>
        <dbReference type="ChEBI" id="CHEBI:456216"/>
        <dbReference type="EC" id="2.7.11.1"/>
    </reaction>
</comment>
<dbReference type="Pfam" id="PF00069">
    <property type="entry name" value="Pkinase"/>
    <property type="match status" value="1"/>
</dbReference>
<dbReference type="InterPro" id="IPR011009">
    <property type="entry name" value="Kinase-like_dom_sf"/>
</dbReference>
<dbReference type="Proteomes" id="UP000694552">
    <property type="component" value="Unplaced"/>
</dbReference>
<dbReference type="InterPro" id="IPR000719">
    <property type="entry name" value="Prot_kinase_dom"/>
</dbReference>
<sequence>MGCSRVLRSGGGSIGMSRRTLGKGHFAVVKLARHVFTGQRVAVKVIDKSKLAGEAAGQLLQEVRCMKLVQHPNVVRLYEVIDTHAKLYLILELGDGGDMFDHIMRHEGGLAEARAKHYFAQIVHAISYCHKLHVVHRDLKPENVVFFQEQGVVKLTDFGFSNHFQPGKMLTTSCGSLAYSAPEILLGDEYDAPAVDIWSLGVILYMLVCGHPPFQEANDTPILPAPQTPWTPTRCPRETLISRMLQRDPKQRASLEQIEGHAWLQGVDPSPASRCLLPLTSHKRVSEEEHEIILQAMTCGNIADRDTIQE</sequence>
<name>A0A8C8A605_9STRI</name>
<dbReference type="GO" id="GO:0005737">
    <property type="term" value="C:cytoplasm"/>
    <property type="evidence" value="ECO:0007669"/>
    <property type="project" value="TreeGrafter"/>
</dbReference>
<dbReference type="Gene3D" id="1.10.510.10">
    <property type="entry name" value="Transferase(Phosphotransferase) domain 1"/>
    <property type="match status" value="1"/>
</dbReference>
<evidence type="ECO:0000256" key="4">
    <source>
        <dbReference type="ARBA" id="ARBA00022741"/>
    </source>
</evidence>
<dbReference type="PROSITE" id="PS50011">
    <property type="entry name" value="PROTEIN_KINASE_DOM"/>
    <property type="match status" value="1"/>
</dbReference>
<evidence type="ECO:0000256" key="6">
    <source>
        <dbReference type="ARBA" id="ARBA00022840"/>
    </source>
</evidence>
<protein>
    <recommendedName>
        <fullName evidence="1">non-specific serine/threonine protein kinase</fullName>
        <ecNumber evidence="1">2.7.11.1</ecNumber>
    </recommendedName>
</protein>
<feature type="binding site" evidence="9">
    <location>
        <position position="44"/>
    </location>
    <ligand>
        <name>ATP</name>
        <dbReference type="ChEBI" id="CHEBI:30616"/>
    </ligand>
</feature>
<keyword evidence="2 10" id="KW-0723">Serine/threonine-protein kinase</keyword>
<dbReference type="EC" id="2.7.11.1" evidence="1"/>
<dbReference type="PROSITE" id="PS00108">
    <property type="entry name" value="PROTEIN_KINASE_ST"/>
    <property type="match status" value="1"/>
</dbReference>
<dbReference type="Ensembl" id="ENSOSUT00000000928.1">
    <property type="protein sequence ID" value="ENSOSUP00000000911.1"/>
    <property type="gene ID" value="ENSOSUG00000000692.1"/>
</dbReference>
<dbReference type="GO" id="GO:0005634">
    <property type="term" value="C:nucleus"/>
    <property type="evidence" value="ECO:0007669"/>
    <property type="project" value="UniProtKB-SubCell"/>
</dbReference>
<evidence type="ECO:0000256" key="7">
    <source>
        <dbReference type="ARBA" id="ARBA00047899"/>
    </source>
</evidence>
<dbReference type="InterPro" id="IPR017441">
    <property type="entry name" value="Protein_kinase_ATP_BS"/>
</dbReference>
<evidence type="ECO:0000256" key="2">
    <source>
        <dbReference type="ARBA" id="ARBA00022527"/>
    </source>
</evidence>
<evidence type="ECO:0000313" key="13">
    <source>
        <dbReference type="Proteomes" id="UP000694552"/>
    </source>
</evidence>
<keyword evidence="6 9" id="KW-0067">ATP-binding</keyword>
<keyword evidence="5" id="KW-0418">Kinase</keyword>
<reference evidence="12" key="2">
    <citation type="submission" date="2025-09" db="UniProtKB">
        <authorList>
            <consortium name="Ensembl"/>
        </authorList>
    </citation>
    <scope>IDENTIFICATION</scope>
</reference>